<dbReference type="AlphaFoldDB" id="A0AAW2KZX7"/>
<dbReference type="PANTHER" id="PTHR47592">
    <property type="entry name" value="PBF68 PROTEIN"/>
    <property type="match status" value="1"/>
</dbReference>
<accession>A0AAW2KZX7</accession>
<name>A0AAW2KZX7_9LAMI</name>
<gene>
    <name evidence="2" type="ORF">Sangu_2425300</name>
</gene>
<feature type="region of interest" description="Disordered" evidence="1">
    <location>
        <begin position="46"/>
        <end position="97"/>
    </location>
</feature>
<feature type="compositionally biased region" description="Basic and acidic residues" evidence="1">
    <location>
        <begin position="46"/>
        <end position="59"/>
    </location>
</feature>
<organism evidence="2">
    <name type="scientific">Sesamum angustifolium</name>
    <dbReference type="NCBI Taxonomy" id="2727405"/>
    <lineage>
        <taxon>Eukaryota</taxon>
        <taxon>Viridiplantae</taxon>
        <taxon>Streptophyta</taxon>
        <taxon>Embryophyta</taxon>
        <taxon>Tracheophyta</taxon>
        <taxon>Spermatophyta</taxon>
        <taxon>Magnoliopsida</taxon>
        <taxon>eudicotyledons</taxon>
        <taxon>Gunneridae</taxon>
        <taxon>Pentapetalae</taxon>
        <taxon>asterids</taxon>
        <taxon>lamiids</taxon>
        <taxon>Lamiales</taxon>
        <taxon>Pedaliaceae</taxon>
        <taxon>Sesamum</taxon>
    </lineage>
</organism>
<evidence type="ECO:0000313" key="2">
    <source>
        <dbReference type="EMBL" id="KAL0311306.1"/>
    </source>
</evidence>
<evidence type="ECO:0008006" key="3">
    <source>
        <dbReference type="Google" id="ProtNLM"/>
    </source>
</evidence>
<feature type="region of interest" description="Disordered" evidence="1">
    <location>
        <begin position="126"/>
        <end position="145"/>
    </location>
</feature>
<dbReference type="PANTHER" id="PTHR47592:SF18">
    <property type="entry name" value="ZINC FINGER, CCHC-TYPE-RELATED"/>
    <property type="match status" value="1"/>
</dbReference>
<evidence type="ECO:0000256" key="1">
    <source>
        <dbReference type="SAM" id="MobiDB-lite"/>
    </source>
</evidence>
<proteinExistence type="predicted"/>
<sequence>MDEAISVSSVIDKLPPSWKDFKHTLKHQKEELSLVQLGSHLRIEKSLSAQENDKPKGKDVVGSSFVNMVEDRRATKPDDRKGKRKVNDNEHDDSNKKSKLTYWKYDKSGHFKRDCRVGKGGNYFKNTNGRSGSGEASKDHNPNKGHNFNYNLNSVQHYVSLISEAFYLQDDDVVWWIDLGATTHACKDRG</sequence>
<reference evidence="2" key="2">
    <citation type="journal article" date="2024" name="Plant">
        <title>Genomic evolution and insights into agronomic trait innovations of Sesamum species.</title>
        <authorList>
            <person name="Miao H."/>
            <person name="Wang L."/>
            <person name="Qu L."/>
            <person name="Liu H."/>
            <person name="Sun Y."/>
            <person name="Le M."/>
            <person name="Wang Q."/>
            <person name="Wei S."/>
            <person name="Zheng Y."/>
            <person name="Lin W."/>
            <person name="Duan Y."/>
            <person name="Cao H."/>
            <person name="Xiong S."/>
            <person name="Wang X."/>
            <person name="Wei L."/>
            <person name="Li C."/>
            <person name="Ma Q."/>
            <person name="Ju M."/>
            <person name="Zhao R."/>
            <person name="Li G."/>
            <person name="Mu C."/>
            <person name="Tian Q."/>
            <person name="Mei H."/>
            <person name="Zhang T."/>
            <person name="Gao T."/>
            <person name="Zhang H."/>
        </authorList>
    </citation>
    <scope>NUCLEOTIDE SEQUENCE</scope>
    <source>
        <strain evidence="2">G01</strain>
    </source>
</reference>
<comment type="caution">
    <text evidence="2">The sequence shown here is derived from an EMBL/GenBank/DDBJ whole genome shotgun (WGS) entry which is preliminary data.</text>
</comment>
<feature type="compositionally biased region" description="Basic and acidic residues" evidence="1">
    <location>
        <begin position="69"/>
        <end position="96"/>
    </location>
</feature>
<dbReference type="EMBL" id="JACGWK010000016">
    <property type="protein sequence ID" value="KAL0311306.1"/>
    <property type="molecule type" value="Genomic_DNA"/>
</dbReference>
<reference evidence="2" key="1">
    <citation type="submission" date="2020-06" db="EMBL/GenBank/DDBJ databases">
        <authorList>
            <person name="Li T."/>
            <person name="Hu X."/>
            <person name="Zhang T."/>
            <person name="Song X."/>
            <person name="Zhang H."/>
            <person name="Dai N."/>
            <person name="Sheng W."/>
            <person name="Hou X."/>
            <person name="Wei L."/>
        </authorList>
    </citation>
    <scope>NUCLEOTIDE SEQUENCE</scope>
    <source>
        <strain evidence="2">G01</strain>
        <tissue evidence="2">Leaf</tissue>
    </source>
</reference>
<protein>
    <recommendedName>
        <fullName evidence="3">Zinc finger, CCHC-type</fullName>
    </recommendedName>
</protein>